<comment type="caution">
    <text evidence="3">The sequence shown here is derived from an EMBL/GenBank/DDBJ whole genome shotgun (WGS) entry which is preliminary data.</text>
</comment>
<name>A0A3M2SGH5_9HYPO</name>
<keyword evidence="4" id="KW-1185">Reference proteome</keyword>
<sequence>MPGFLVPDHYQVVAPTLNDLLIASIIWGFTLATGMFSGHKAVKQTYAQWKRSGRAKPYVIMVWAEWLVSIIISVLSWCFLRGFIEPSFWIYFTFLALWVVQIQCICGIIINRISLLMVDRRDGAKIRWATAALLGLINISVFVIWIPAQLQISSTWVNVNHIYDRIEKGLFLIIDAALHSYFMYLIRVKLIANGLDKYKPLLRFNFAMIAISMSLDVILIGSMSIGNGFIYVQFHPLVYMLKLHIELNVSSLIVKVVRATGDNSSYRNDYYNQGTELQSKPMGGGTNGNGPANKSRSGTNTGPLFTSTNEARIDTDGDGLSRVNMSRGITKITQTQVTVSARQVEDDDGSSQSSTRQLKGAGNMYRDPFP</sequence>
<keyword evidence="2" id="KW-1133">Transmembrane helix</keyword>
<dbReference type="AlphaFoldDB" id="A0A3M2SGH5"/>
<feature type="transmembrane region" description="Helical" evidence="2">
    <location>
        <begin position="170"/>
        <end position="192"/>
    </location>
</feature>
<reference evidence="3 4" key="1">
    <citation type="submission" date="2017-06" db="EMBL/GenBank/DDBJ databases">
        <title>Comparative genomic analysis of Ambrosia Fusariam Clade fungi.</title>
        <authorList>
            <person name="Stajich J.E."/>
            <person name="Carrillo J."/>
            <person name="Kijimoto T."/>
            <person name="Eskalen A."/>
            <person name="O'Donnell K."/>
            <person name="Kasson M."/>
        </authorList>
    </citation>
    <scope>NUCLEOTIDE SEQUENCE [LARGE SCALE GENOMIC DNA]</scope>
    <source>
        <strain evidence="3">UCR3666</strain>
    </source>
</reference>
<evidence type="ECO:0000256" key="1">
    <source>
        <dbReference type="SAM" id="MobiDB-lite"/>
    </source>
</evidence>
<accession>A0A3M2SGH5</accession>
<feature type="transmembrane region" description="Helical" evidence="2">
    <location>
        <begin position="20"/>
        <end position="37"/>
    </location>
</feature>
<protein>
    <submittedName>
        <fullName evidence="3">Uncharacterized protein</fullName>
    </submittedName>
</protein>
<feature type="transmembrane region" description="Helical" evidence="2">
    <location>
        <begin position="58"/>
        <end position="82"/>
    </location>
</feature>
<organism evidence="3 4">
    <name type="scientific">Fusarium kuroshium</name>
    <dbReference type="NCBI Taxonomy" id="2010991"/>
    <lineage>
        <taxon>Eukaryota</taxon>
        <taxon>Fungi</taxon>
        <taxon>Dikarya</taxon>
        <taxon>Ascomycota</taxon>
        <taxon>Pezizomycotina</taxon>
        <taxon>Sordariomycetes</taxon>
        <taxon>Hypocreomycetidae</taxon>
        <taxon>Hypocreales</taxon>
        <taxon>Nectriaceae</taxon>
        <taxon>Fusarium</taxon>
        <taxon>Fusarium solani species complex</taxon>
    </lineage>
</organism>
<feature type="transmembrane region" description="Helical" evidence="2">
    <location>
        <begin position="88"/>
        <end position="110"/>
    </location>
</feature>
<feature type="transmembrane region" description="Helical" evidence="2">
    <location>
        <begin position="131"/>
        <end position="150"/>
    </location>
</feature>
<feature type="compositionally biased region" description="Polar residues" evidence="1">
    <location>
        <begin position="289"/>
        <end position="310"/>
    </location>
</feature>
<dbReference type="PANTHER" id="PTHR35179">
    <property type="entry name" value="PROTEIN CBG02620"/>
    <property type="match status" value="1"/>
</dbReference>
<gene>
    <name evidence="3" type="ORF">CDV36_003692</name>
</gene>
<evidence type="ECO:0000256" key="2">
    <source>
        <dbReference type="SAM" id="Phobius"/>
    </source>
</evidence>
<proteinExistence type="predicted"/>
<keyword evidence="2" id="KW-0812">Transmembrane</keyword>
<dbReference type="Proteomes" id="UP000277212">
    <property type="component" value="Unassembled WGS sequence"/>
</dbReference>
<feature type="region of interest" description="Disordered" evidence="1">
    <location>
        <begin position="274"/>
        <end position="322"/>
    </location>
</feature>
<evidence type="ECO:0000313" key="3">
    <source>
        <dbReference type="EMBL" id="RMJ16670.1"/>
    </source>
</evidence>
<feature type="region of interest" description="Disordered" evidence="1">
    <location>
        <begin position="338"/>
        <end position="370"/>
    </location>
</feature>
<dbReference type="PANTHER" id="PTHR35179:SF1">
    <property type="entry name" value="INTEGRAL MEMBRANE PROTEIN"/>
    <property type="match status" value="1"/>
</dbReference>
<evidence type="ECO:0000313" key="4">
    <source>
        <dbReference type="Proteomes" id="UP000277212"/>
    </source>
</evidence>
<dbReference type="EMBL" id="NKUJ01000044">
    <property type="protein sequence ID" value="RMJ16670.1"/>
    <property type="molecule type" value="Genomic_DNA"/>
</dbReference>
<dbReference type="OrthoDB" id="3205825at2759"/>
<feature type="transmembrane region" description="Helical" evidence="2">
    <location>
        <begin position="204"/>
        <end position="225"/>
    </location>
</feature>
<keyword evidence="2" id="KW-0472">Membrane</keyword>